<comment type="caution">
    <text evidence="5">The sequence shown here is derived from an EMBL/GenBank/DDBJ whole genome shotgun (WGS) entry which is preliminary data.</text>
</comment>
<gene>
    <name evidence="5" type="ORF">EV207_10959</name>
</gene>
<dbReference type="EMBL" id="SLXK01000009">
    <property type="protein sequence ID" value="TCP29605.1"/>
    <property type="molecule type" value="Genomic_DNA"/>
</dbReference>
<dbReference type="PANTHER" id="PTHR43280:SF2">
    <property type="entry name" value="HTH-TYPE TRANSCRIPTIONAL REGULATOR EXSA"/>
    <property type="match status" value="1"/>
</dbReference>
<dbReference type="InterPro" id="IPR018062">
    <property type="entry name" value="HTH_AraC-typ_CS"/>
</dbReference>
<dbReference type="InterPro" id="IPR037923">
    <property type="entry name" value="HTH-like"/>
</dbReference>
<evidence type="ECO:0000313" key="6">
    <source>
        <dbReference type="Proteomes" id="UP000295416"/>
    </source>
</evidence>
<evidence type="ECO:0000313" key="5">
    <source>
        <dbReference type="EMBL" id="TCP29605.1"/>
    </source>
</evidence>
<keyword evidence="1" id="KW-0805">Transcription regulation</keyword>
<sequence length="277" mass="32576">MFDTVGTFQTDEIISEELFVYECGFEDVKPREPYQYEQIDYYLMHYILEGEGLFFIHDDVHHLQAGDGFVIPPYTDNNYYPIVGNPWSYRWVGFKGTQCERLLSSCGLGNGRYTFRYDKDVQIGNLISSIFTYCNKNKLYAALGELYHVFNILMTEHENSLRYKTSEAEQYVAKALDVIHSQYQHADLTIEDISALVKIERTYLFKLFKQYITLGPKQYLIQHRLNKACELLRKTSFSINEISRLVGFNTLSHFSKTFAAHNNMSPIKYREQFVRRK</sequence>
<dbReference type="InterPro" id="IPR003313">
    <property type="entry name" value="AraC-bd"/>
</dbReference>
<dbReference type="Gene3D" id="2.60.120.280">
    <property type="entry name" value="Regulatory protein AraC"/>
    <property type="match status" value="1"/>
</dbReference>
<dbReference type="GO" id="GO:0043565">
    <property type="term" value="F:sequence-specific DNA binding"/>
    <property type="evidence" value="ECO:0007669"/>
    <property type="project" value="InterPro"/>
</dbReference>
<dbReference type="Gene3D" id="1.10.10.60">
    <property type="entry name" value="Homeodomain-like"/>
    <property type="match status" value="2"/>
</dbReference>
<protein>
    <submittedName>
        <fullName evidence="5">AraC-like DNA-binding protein</fullName>
    </submittedName>
</protein>
<dbReference type="PANTHER" id="PTHR43280">
    <property type="entry name" value="ARAC-FAMILY TRANSCRIPTIONAL REGULATOR"/>
    <property type="match status" value="1"/>
</dbReference>
<dbReference type="InterPro" id="IPR018060">
    <property type="entry name" value="HTH_AraC"/>
</dbReference>
<keyword evidence="6" id="KW-1185">Reference proteome</keyword>
<keyword evidence="2 5" id="KW-0238">DNA-binding</keyword>
<reference evidence="5 6" key="1">
    <citation type="submission" date="2019-03" db="EMBL/GenBank/DDBJ databases">
        <title>Genomic Encyclopedia of Type Strains, Phase IV (KMG-IV): sequencing the most valuable type-strain genomes for metagenomic binning, comparative biology and taxonomic classification.</title>
        <authorList>
            <person name="Goeker M."/>
        </authorList>
    </citation>
    <scope>NUCLEOTIDE SEQUENCE [LARGE SCALE GENOMIC DNA]</scope>
    <source>
        <strain evidence="5 6">DSM 19377</strain>
    </source>
</reference>
<dbReference type="SMART" id="SM00342">
    <property type="entry name" value="HTH_ARAC"/>
    <property type="match status" value="1"/>
</dbReference>
<dbReference type="GO" id="GO:0003700">
    <property type="term" value="F:DNA-binding transcription factor activity"/>
    <property type="evidence" value="ECO:0007669"/>
    <property type="project" value="InterPro"/>
</dbReference>
<dbReference type="Pfam" id="PF12833">
    <property type="entry name" value="HTH_18"/>
    <property type="match status" value="1"/>
</dbReference>
<dbReference type="RefSeq" id="WP_132745614.1">
    <property type="nucleotide sequence ID" value="NZ_SLXK01000009.1"/>
</dbReference>
<name>A0A4R2P725_9BACL</name>
<accession>A0A4R2P725</accession>
<evidence type="ECO:0000256" key="1">
    <source>
        <dbReference type="ARBA" id="ARBA00023015"/>
    </source>
</evidence>
<dbReference type="CDD" id="cd06986">
    <property type="entry name" value="cupin_MmsR-like_N"/>
    <property type="match status" value="1"/>
</dbReference>
<organism evidence="5 6">
    <name type="scientific">Scopulibacillus darangshiensis</name>
    <dbReference type="NCBI Taxonomy" id="442528"/>
    <lineage>
        <taxon>Bacteria</taxon>
        <taxon>Bacillati</taxon>
        <taxon>Bacillota</taxon>
        <taxon>Bacilli</taxon>
        <taxon>Bacillales</taxon>
        <taxon>Sporolactobacillaceae</taxon>
        <taxon>Scopulibacillus</taxon>
    </lineage>
</organism>
<dbReference type="Pfam" id="PF02311">
    <property type="entry name" value="AraC_binding"/>
    <property type="match status" value="1"/>
</dbReference>
<dbReference type="Proteomes" id="UP000295416">
    <property type="component" value="Unassembled WGS sequence"/>
</dbReference>
<dbReference type="InterPro" id="IPR009057">
    <property type="entry name" value="Homeodomain-like_sf"/>
</dbReference>
<keyword evidence="3" id="KW-0804">Transcription</keyword>
<dbReference type="AlphaFoldDB" id="A0A4R2P725"/>
<dbReference type="SUPFAM" id="SSF51215">
    <property type="entry name" value="Regulatory protein AraC"/>
    <property type="match status" value="1"/>
</dbReference>
<evidence type="ECO:0000256" key="3">
    <source>
        <dbReference type="ARBA" id="ARBA00023163"/>
    </source>
</evidence>
<dbReference type="SUPFAM" id="SSF46689">
    <property type="entry name" value="Homeodomain-like"/>
    <property type="match status" value="2"/>
</dbReference>
<dbReference type="PROSITE" id="PS00041">
    <property type="entry name" value="HTH_ARAC_FAMILY_1"/>
    <property type="match status" value="1"/>
</dbReference>
<evidence type="ECO:0000256" key="2">
    <source>
        <dbReference type="ARBA" id="ARBA00023125"/>
    </source>
</evidence>
<dbReference type="OrthoDB" id="185320at2"/>
<proteinExistence type="predicted"/>
<dbReference type="PROSITE" id="PS01124">
    <property type="entry name" value="HTH_ARAC_FAMILY_2"/>
    <property type="match status" value="1"/>
</dbReference>
<feature type="domain" description="HTH araC/xylS-type" evidence="4">
    <location>
        <begin position="173"/>
        <end position="272"/>
    </location>
</feature>
<evidence type="ECO:0000259" key="4">
    <source>
        <dbReference type="PROSITE" id="PS01124"/>
    </source>
</evidence>